<organism evidence="1 2">
    <name type="scientific">Gordonia phage Daredevil</name>
    <dbReference type="NCBI Taxonomy" id="2283286"/>
    <lineage>
        <taxon>Viruses</taxon>
        <taxon>Duplodnaviria</taxon>
        <taxon>Heunggongvirae</taxon>
        <taxon>Uroviricota</taxon>
        <taxon>Caudoviricetes</taxon>
        <taxon>Daredevilvirus</taxon>
        <taxon>Daredevilvirus daredevil</taxon>
    </lineage>
</organism>
<evidence type="ECO:0000313" key="1">
    <source>
        <dbReference type="EMBL" id="AXH70391.1"/>
    </source>
</evidence>
<sequence>MSEYVPAAAEIKKLRDDTRSTHPDGYYRAPYWLCRDALIQARGDQSAAVEFMCLVRA</sequence>
<gene>
    <name evidence="1" type="primary">3</name>
    <name evidence="1" type="ORF">SEA_DAREDEVIL_3</name>
</gene>
<reference evidence="2" key="1">
    <citation type="submission" date="2018-07" db="EMBL/GenBank/DDBJ databases">
        <authorList>
            <person name="Quirk P.G."/>
            <person name="Krulwich T.A."/>
        </authorList>
    </citation>
    <scope>NUCLEOTIDE SEQUENCE [LARGE SCALE GENOMIC DNA]</scope>
</reference>
<dbReference type="EMBL" id="MH590603">
    <property type="protein sequence ID" value="AXH70391.1"/>
    <property type="molecule type" value="Genomic_DNA"/>
</dbReference>
<dbReference type="RefSeq" id="YP_009807117.1">
    <property type="nucleotide sequence ID" value="NC_048021.1"/>
</dbReference>
<dbReference type="GeneID" id="54997994"/>
<dbReference type="Proteomes" id="UP000257597">
    <property type="component" value="Segment"/>
</dbReference>
<proteinExistence type="predicted"/>
<keyword evidence="2" id="KW-1185">Reference proteome</keyword>
<accession>A0A345MIL0</accession>
<protein>
    <submittedName>
        <fullName evidence="1">Uncharacterized protein</fullName>
    </submittedName>
</protein>
<name>A0A345MIL0_9CAUD</name>
<dbReference type="KEGG" id="vg:54997994"/>
<evidence type="ECO:0000313" key="2">
    <source>
        <dbReference type="Proteomes" id="UP000257597"/>
    </source>
</evidence>